<feature type="region of interest" description="Disordered" evidence="1">
    <location>
        <begin position="173"/>
        <end position="192"/>
    </location>
</feature>
<proteinExistence type="predicted"/>
<dbReference type="AlphaFoldDB" id="A0AAE3ZTJ8"/>
<dbReference type="RefSeq" id="WP_310420867.1">
    <property type="nucleotide sequence ID" value="NZ_JAVDYC010000001.1"/>
</dbReference>
<dbReference type="InterPro" id="IPR036388">
    <property type="entry name" value="WH-like_DNA-bd_sf"/>
</dbReference>
<dbReference type="Proteomes" id="UP001183629">
    <property type="component" value="Unassembled WGS sequence"/>
</dbReference>
<evidence type="ECO:0000259" key="2">
    <source>
        <dbReference type="Pfam" id="PF03551"/>
    </source>
</evidence>
<feature type="domain" description="Transcription regulator PadR N-terminal" evidence="2">
    <location>
        <begin position="7"/>
        <end position="77"/>
    </location>
</feature>
<evidence type="ECO:0000313" key="4">
    <source>
        <dbReference type="EMBL" id="MDR7325834.1"/>
    </source>
</evidence>
<keyword evidence="5" id="KW-1185">Reference proteome</keyword>
<feature type="domain" description="Transcription regulator PadR C-terminal" evidence="3">
    <location>
        <begin position="91"/>
        <end position="165"/>
    </location>
</feature>
<keyword evidence="4" id="KW-0238">DNA-binding</keyword>
<dbReference type="InterPro" id="IPR036390">
    <property type="entry name" value="WH_DNA-bd_sf"/>
</dbReference>
<dbReference type="SUPFAM" id="SSF46785">
    <property type="entry name" value="Winged helix' DNA-binding domain"/>
    <property type="match status" value="1"/>
</dbReference>
<dbReference type="Pfam" id="PF10400">
    <property type="entry name" value="Vir_act_alpha_C"/>
    <property type="match status" value="1"/>
</dbReference>
<evidence type="ECO:0000259" key="3">
    <source>
        <dbReference type="Pfam" id="PF10400"/>
    </source>
</evidence>
<dbReference type="InterPro" id="IPR018309">
    <property type="entry name" value="Tscrpt_reg_PadR_C"/>
</dbReference>
<accession>A0AAE3ZTJ8</accession>
<comment type="caution">
    <text evidence="4">The sequence shown here is derived from an EMBL/GenBank/DDBJ whole genome shotgun (WGS) entry which is preliminary data.</text>
</comment>
<name>A0AAE3ZTJ8_9ACTN</name>
<protein>
    <submittedName>
        <fullName evidence="4">DNA-binding PadR family transcriptional regulator</fullName>
    </submittedName>
</protein>
<gene>
    <name evidence="4" type="ORF">J2S44_006084</name>
</gene>
<evidence type="ECO:0000256" key="1">
    <source>
        <dbReference type="SAM" id="MobiDB-lite"/>
    </source>
</evidence>
<dbReference type="PANTHER" id="PTHR43252">
    <property type="entry name" value="TRANSCRIPTIONAL REGULATOR YQJI"/>
    <property type="match status" value="1"/>
</dbReference>
<organism evidence="4 5">
    <name type="scientific">Catenuloplanes niger</name>
    <dbReference type="NCBI Taxonomy" id="587534"/>
    <lineage>
        <taxon>Bacteria</taxon>
        <taxon>Bacillati</taxon>
        <taxon>Actinomycetota</taxon>
        <taxon>Actinomycetes</taxon>
        <taxon>Micromonosporales</taxon>
        <taxon>Micromonosporaceae</taxon>
        <taxon>Catenuloplanes</taxon>
    </lineage>
</organism>
<sequence length="192" mass="21576">MSIRHGLLALLERGPMYGYQLRAAFEESVGGTWSLNIGQVYTTLSRLERDELVHPLPENDGGQRPYEITGTGRAELARWFATPLERTDRPRDELAIKLALAMTTPGVDVGAVVQSQRTAGVRALQEYTRLKRRQDTGDLSWRLVLDAMIFQCEAEIRWLDHCEATVLRYRPAPAVKPAERDASAEDREGAGR</sequence>
<dbReference type="Pfam" id="PF03551">
    <property type="entry name" value="PadR"/>
    <property type="match status" value="1"/>
</dbReference>
<dbReference type="Gene3D" id="1.10.10.10">
    <property type="entry name" value="Winged helix-like DNA-binding domain superfamily/Winged helix DNA-binding domain"/>
    <property type="match status" value="1"/>
</dbReference>
<dbReference type="EMBL" id="JAVDYC010000001">
    <property type="protein sequence ID" value="MDR7325834.1"/>
    <property type="molecule type" value="Genomic_DNA"/>
</dbReference>
<dbReference type="PANTHER" id="PTHR43252:SF6">
    <property type="entry name" value="NEGATIVE TRANSCRIPTION REGULATOR PADR"/>
    <property type="match status" value="1"/>
</dbReference>
<feature type="compositionally biased region" description="Basic and acidic residues" evidence="1">
    <location>
        <begin position="177"/>
        <end position="192"/>
    </location>
</feature>
<reference evidence="4 5" key="1">
    <citation type="submission" date="2023-07" db="EMBL/GenBank/DDBJ databases">
        <title>Sequencing the genomes of 1000 actinobacteria strains.</title>
        <authorList>
            <person name="Klenk H.-P."/>
        </authorList>
    </citation>
    <scope>NUCLEOTIDE SEQUENCE [LARGE SCALE GENOMIC DNA]</scope>
    <source>
        <strain evidence="4 5">DSM 44711</strain>
    </source>
</reference>
<dbReference type="InterPro" id="IPR005149">
    <property type="entry name" value="Tscrpt_reg_PadR_N"/>
</dbReference>
<evidence type="ECO:0000313" key="5">
    <source>
        <dbReference type="Proteomes" id="UP001183629"/>
    </source>
</evidence>
<dbReference type="GO" id="GO:0003677">
    <property type="term" value="F:DNA binding"/>
    <property type="evidence" value="ECO:0007669"/>
    <property type="project" value="UniProtKB-KW"/>
</dbReference>